<dbReference type="EMBL" id="CP044463">
    <property type="protein sequence ID" value="QIC67099.1"/>
    <property type="molecule type" value="Genomic_DNA"/>
</dbReference>
<dbReference type="AlphaFoldDB" id="A0A1P8PKB2"/>
<dbReference type="RefSeq" id="WP_004815854.1">
    <property type="nucleotide sequence ID" value="NZ_BAABSB010000088.1"/>
</dbReference>
<proteinExistence type="predicted"/>
<reference evidence="1 2" key="1">
    <citation type="submission" date="2019-09" db="EMBL/GenBank/DDBJ databases">
        <title>Non-baumannii Acinetobacter spp. carrying blaNDM-1 isolated in China.</title>
        <authorList>
            <person name="Cui C."/>
            <person name="Chen C."/>
            <person name="Sun J."/>
            <person name="Liu Y."/>
        </authorList>
    </citation>
    <scope>NUCLEOTIDE SEQUENCE [LARGE SCALE GENOMIC DNA]</scope>
    <source>
        <strain evidence="1 2">HZE23-1</strain>
    </source>
</reference>
<organism evidence="1 2">
    <name type="scientific">Acinetobacter schindleri</name>
    <dbReference type="NCBI Taxonomy" id="108981"/>
    <lineage>
        <taxon>Bacteria</taxon>
        <taxon>Pseudomonadati</taxon>
        <taxon>Pseudomonadota</taxon>
        <taxon>Gammaproteobacteria</taxon>
        <taxon>Moraxellales</taxon>
        <taxon>Moraxellaceae</taxon>
        <taxon>Acinetobacter</taxon>
    </lineage>
</organism>
<evidence type="ECO:0000313" key="2">
    <source>
        <dbReference type="Proteomes" id="UP000503505"/>
    </source>
</evidence>
<dbReference type="KEGG" id="asj:AsACE_CH01571"/>
<name>A0A1P8PKB2_9GAMM</name>
<gene>
    <name evidence="1" type="ORF">FSC10_06825</name>
</gene>
<accession>A0A1P8PKB2</accession>
<sequence>MAIDVEKIRIFLSKLTLEQIYNSVFIFIFLFIMVLASIALYRPVTTVQSEQIQQLSIQQQLPQTQDMAIALLERPAVYRGQYLKLMQAYQQESVRAHQLPAVKADQP</sequence>
<evidence type="ECO:0000313" key="1">
    <source>
        <dbReference type="EMBL" id="QIC67099.1"/>
    </source>
</evidence>
<dbReference type="Proteomes" id="UP000503505">
    <property type="component" value="Chromosome"/>
</dbReference>
<dbReference type="GeneID" id="58162996"/>
<protein>
    <submittedName>
        <fullName evidence="1">Uncharacterized protein</fullName>
    </submittedName>
</protein>